<organism evidence="1 2">
    <name type="scientific">Dendrolimus kikuchii</name>
    <dbReference type="NCBI Taxonomy" id="765133"/>
    <lineage>
        <taxon>Eukaryota</taxon>
        <taxon>Metazoa</taxon>
        <taxon>Ecdysozoa</taxon>
        <taxon>Arthropoda</taxon>
        <taxon>Hexapoda</taxon>
        <taxon>Insecta</taxon>
        <taxon>Pterygota</taxon>
        <taxon>Neoptera</taxon>
        <taxon>Endopterygota</taxon>
        <taxon>Lepidoptera</taxon>
        <taxon>Glossata</taxon>
        <taxon>Ditrysia</taxon>
        <taxon>Bombycoidea</taxon>
        <taxon>Lasiocampidae</taxon>
        <taxon>Dendrolimus</taxon>
    </lineage>
</organism>
<sequence length="64" mass="7394">MTRSAATRRPRRCCLYFSFQPASFTTKQFLGRPRDTPIQLCLGISFNDATFNEIEKLIEAKSYV</sequence>
<comment type="caution">
    <text evidence="1">The sequence shown here is derived from an EMBL/GenBank/DDBJ whole genome shotgun (WGS) entry which is preliminary data.</text>
</comment>
<name>A0ACC1CYJ9_9NEOP</name>
<proteinExistence type="predicted"/>
<dbReference type="Proteomes" id="UP000824533">
    <property type="component" value="Linkage Group LG13"/>
</dbReference>
<keyword evidence="2" id="KW-1185">Reference proteome</keyword>
<dbReference type="EMBL" id="CM034399">
    <property type="protein sequence ID" value="KAJ0176646.1"/>
    <property type="molecule type" value="Genomic_DNA"/>
</dbReference>
<reference evidence="1 2" key="1">
    <citation type="journal article" date="2021" name="Front. Genet.">
        <title>Chromosome-Level Genome Assembly Reveals Significant Gene Expansion in the Toll and IMD Signaling Pathways of Dendrolimus kikuchii.</title>
        <authorList>
            <person name="Zhou J."/>
            <person name="Wu P."/>
            <person name="Xiong Z."/>
            <person name="Liu N."/>
            <person name="Zhao N."/>
            <person name="Ji M."/>
            <person name="Qiu Y."/>
            <person name="Yang B."/>
        </authorList>
    </citation>
    <scope>NUCLEOTIDE SEQUENCE [LARGE SCALE GENOMIC DNA]</scope>
    <source>
        <strain evidence="1">Ann1</strain>
    </source>
</reference>
<gene>
    <name evidence="1" type="ORF">K1T71_007825</name>
</gene>
<evidence type="ECO:0000313" key="2">
    <source>
        <dbReference type="Proteomes" id="UP000824533"/>
    </source>
</evidence>
<protein>
    <submittedName>
        <fullName evidence="1">Uncharacterized protein</fullName>
    </submittedName>
</protein>
<accession>A0ACC1CYJ9</accession>
<evidence type="ECO:0000313" key="1">
    <source>
        <dbReference type="EMBL" id="KAJ0176646.1"/>
    </source>
</evidence>